<dbReference type="Proteomes" id="UP000316612">
    <property type="component" value="Unassembled WGS sequence"/>
</dbReference>
<dbReference type="PANTHER" id="PTHR31435">
    <property type="entry name" value="PROTEIN NATD1"/>
    <property type="match status" value="1"/>
</dbReference>
<feature type="domain" description="N-acetyltransferase" evidence="1">
    <location>
        <begin position="1"/>
        <end position="110"/>
    </location>
</feature>
<dbReference type="PANTHER" id="PTHR31435:SF10">
    <property type="entry name" value="BSR4717 PROTEIN"/>
    <property type="match status" value="1"/>
</dbReference>
<organism evidence="3 4">
    <name type="scientific">Glutamicibacter uratoxydans</name>
    <name type="common">Arthrobacter uratoxydans</name>
    <dbReference type="NCBI Taxonomy" id="43667"/>
    <lineage>
        <taxon>Bacteria</taxon>
        <taxon>Bacillati</taxon>
        <taxon>Actinomycetota</taxon>
        <taxon>Actinomycetes</taxon>
        <taxon>Micrococcales</taxon>
        <taxon>Micrococcaceae</taxon>
        <taxon>Glutamicibacter</taxon>
    </lineage>
</organism>
<evidence type="ECO:0000259" key="1">
    <source>
        <dbReference type="PROSITE" id="PS51186"/>
    </source>
</evidence>
<protein>
    <submittedName>
        <fullName evidence="3">Uncharacterized protein</fullName>
    </submittedName>
</protein>
<name>A0A4Y4DRE1_GLUUR</name>
<dbReference type="InterPro" id="IPR000182">
    <property type="entry name" value="GNAT_dom"/>
</dbReference>
<dbReference type="Gene3D" id="3.40.630.30">
    <property type="match status" value="1"/>
</dbReference>
<dbReference type="OrthoDB" id="5405911at2"/>
<feature type="domain" description="N-acetyltransferase" evidence="2">
    <location>
        <begin position="7"/>
        <end position="97"/>
    </location>
</feature>
<dbReference type="Pfam" id="PF14542">
    <property type="entry name" value="Acetyltransf_CG"/>
    <property type="match status" value="1"/>
</dbReference>
<evidence type="ECO:0000313" key="3">
    <source>
        <dbReference type="EMBL" id="GED06100.1"/>
    </source>
</evidence>
<keyword evidence="4" id="KW-1185">Reference proteome</keyword>
<dbReference type="PROSITE" id="PS51186">
    <property type="entry name" value="GNAT"/>
    <property type="match status" value="1"/>
</dbReference>
<dbReference type="InterPro" id="IPR031165">
    <property type="entry name" value="GNAT_YJDJ"/>
</dbReference>
<dbReference type="PROSITE" id="PS51729">
    <property type="entry name" value="GNAT_YJDJ"/>
    <property type="match status" value="1"/>
</dbReference>
<proteinExistence type="predicted"/>
<dbReference type="AlphaFoldDB" id="A0A4Y4DRE1"/>
<dbReference type="CDD" id="cd04301">
    <property type="entry name" value="NAT_SF"/>
    <property type="match status" value="1"/>
</dbReference>
<accession>A0A4Y4DRE1</accession>
<dbReference type="InterPro" id="IPR016181">
    <property type="entry name" value="Acyl_CoA_acyltransferase"/>
</dbReference>
<dbReference type="GO" id="GO:0016747">
    <property type="term" value="F:acyltransferase activity, transferring groups other than amino-acyl groups"/>
    <property type="evidence" value="ECO:0007669"/>
    <property type="project" value="InterPro"/>
</dbReference>
<dbReference type="RefSeq" id="WP_141363810.1">
    <property type="nucleotide sequence ID" value="NZ_BAAAJL010000003.1"/>
</dbReference>
<evidence type="ECO:0000313" key="4">
    <source>
        <dbReference type="Proteomes" id="UP000316612"/>
    </source>
</evidence>
<reference evidence="3 4" key="1">
    <citation type="submission" date="2019-06" db="EMBL/GenBank/DDBJ databases">
        <title>Whole genome shotgun sequence of Glutamicibacter uratoxydans NBRC 15515.</title>
        <authorList>
            <person name="Hosoyama A."/>
            <person name="Uohara A."/>
            <person name="Ohji S."/>
            <person name="Ichikawa N."/>
        </authorList>
    </citation>
    <scope>NUCLEOTIDE SEQUENCE [LARGE SCALE GENOMIC DNA]</scope>
    <source>
        <strain evidence="3 4">NBRC 15515</strain>
    </source>
</reference>
<dbReference type="EMBL" id="BJNY01000008">
    <property type="protein sequence ID" value="GED06100.1"/>
    <property type="molecule type" value="Genomic_DNA"/>
</dbReference>
<gene>
    <name evidence="3" type="ORF">AUR04nite_16320</name>
</gene>
<comment type="caution">
    <text evidence="3">The sequence shown here is derived from an EMBL/GenBank/DDBJ whole genome shotgun (WGS) entry which is preliminary data.</text>
</comment>
<sequence length="110" mass="12098">MSEIKPVFLPERNRFALDDDGKHIGAAHFRDFDGADGVERVFFHTTVDEEYGGQGLASVLVKYALENTIASGAKIVAVCPYVKAYVAKHKEYEPNLVAPTPAHLEILPRG</sequence>
<dbReference type="SUPFAM" id="SSF55729">
    <property type="entry name" value="Acyl-CoA N-acyltransferases (Nat)"/>
    <property type="match status" value="1"/>
</dbReference>
<dbReference type="InterPro" id="IPR045057">
    <property type="entry name" value="Gcn5-rel_NAT"/>
</dbReference>
<evidence type="ECO:0000259" key="2">
    <source>
        <dbReference type="PROSITE" id="PS51729"/>
    </source>
</evidence>